<dbReference type="AlphaFoldDB" id="A0A7C6A7W5"/>
<dbReference type="Pfam" id="PF03958">
    <property type="entry name" value="Secretin_N"/>
    <property type="match status" value="1"/>
</dbReference>
<dbReference type="InterPro" id="IPR004846">
    <property type="entry name" value="T2SS/T3SS_dom"/>
</dbReference>
<dbReference type="GO" id="GO:0009306">
    <property type="term" value="P:protein secretion"/>
    <property type="evidence" value="ECO:0007669"/>
    <property type="project" value="InterPro"/>
</dbReference>
<evidence type="ECO:0000256" key="4">
    <source>
        <dbReference type="RuleBase" id="RU004003"/>
    </source>
</evidence>
<keyword evidence="2" id="KW-0732">Signal</keyword>
<dbReference type="EMBL" id="DTLI01000008">
    <property type="protein sequence ID" value="HHS51267.1"/>
    <property type="molecule type" value="Genomic_DNA"/>
</dbReference>
<dbReference type="InterPro" id="IPR050810">
    <property type="entry name" value="Bact_Secretion_Sys_Channel"/>
</dbReference>
<gene>
    <name evidence="8" type="ORF">ENW73_00160</name>
</gene>
<dbReference type="PANTHER" id="PTHR30332:SF17">
    <property type="entry name" value="TYPE IV PILIATION SYSTEM PROTEIN DR_0774-RELATED"/>
    <property type="match status" value="1"/>
</dbReference>
<dbReference type="InterPro" id="IPR038591">
    <property type="entry name" value="NolW-like_sf"/>
</dbReference>
<dbReference type="InterPro" id="IPR005644">
    <property type="entry name" value="NolW-like"/>
</dbReference>
<dbReference type="GO" id="GO:0009279">
    <property type="term" value="C:cell outer membrane"/>
    <property type="evidence" value="ECO:0007669"/>
    <property type="project" value="UniProtKB-SubCell"/>
</dbReference>
<organism evidence="8">
    <name type="scientific">candidate division WOR-3 bacterium</name>
    <dbReference type="NCBI Taxonomy" id="2052148"/>
    <lineage>
        <taxon>Bacteria</taxon>
        <taxon>Bacteria division WOR-3</taxon>
    </lineage>
</organism>
<dbReference type="PRINTS" id="PR00811">
    <property type="entry name" value="BCTERIALGSPD"/>
</dbReference>
<comment type="subcellular location">
    <subcellularLocation>
        <location evidence="5">Cell outer membrane</location>
    </subcellularLocation>
    <subcellularLocation>
        <location evidence="1">Membrane</location>
    </subcellularLocation>
</comment>
<dbReference type="GO" id="GO:0015627">
    <property type="term" value="C:type II protein secretion system complex"/>
    <property type="evidence" value="ECO:0007669"/>
    <property type="project" value="TreeGrafter"/>
</dbReference>
<evidence type="ECO:0000313" key="8">
    <source>
        <dbReference type="EMBL" id="HHS51267.1"/>
    </source>
</evidence>
<protein>
    <submittedName>
        <fullName evidence="8">Type II secretion system protein GspD</fullName>
    </submittedName>
</protein>
<keyword evidence="5" id="KW-0813">Transport</keyword>
<accession>A0A7C6A7W5</accession>
<comment type="caution">
    <text evidence="8">The sequence shown here is derived from an EMBL/GenBank/DDBJ whole genome shotgun (WGS) entry which is preliminary data.</text>
</comment>
<feature type="domain" description="Type II/III secretion system secretin-like" evidence="6">
    <location>
        <begin position="275"/>
        <end position="434"/>
    </location>
</feature>
<name>A0A7C6A7W5_UNCW3</name>
<evidence type="ECO:0000256" key="3">
    <source>
        <dbReference type="ARBA" id="ARBA00023136"/>
    </source>
</evidence>
<dbReference type="InterPro" id="IPR001775">
    <property type="entry name" value="GspD/PilQ"/>
</dbReference>
<keyword evidence="3" id="KW-0472">Membrane</keyword>
<proteinExistence type="inferred from homology"/>
<feature type="domain" description="NolW-like" evidence="7">
    <location>
        <begin position="145"/>
        <end position="201"/>
    </location>
</feature>
<dbReference type="Gene3D" id="3.30.1370.120">
    <property type="match status" value="1"/>
</dbReference>
<evidence type="ECO:0000256" key="1">
    <source>
        <dbReference type="ARBA" id="ARBA00004370"/>
    </source>
</evidence>
<dbReference type="Gene3D" id="3.30.1370.130">
    <property type="match status" value="1"/>
</dbReference>
<evidence type="ECO:0000259" key="6">
    <source>
        <dbReference type="Pfam" id="PF00263"/>
    </source>
</evidence>
<comment type="similarity">
    <text evidence="4">Belongs to the bacterial secretin family.</text>
</comment>
<dbReference type="Pfam" id="PF00263">
    <property type="entry name" value="Secretin"/>
    <property type="match status" value="1"/>
</dbReference>
<reference evidence="8" key="1">
    <citation type="journal article" date="2020" name="mSystems">
        <title>Genome- and Community-Level Interaction Insights into Carbon Utilization and Element Cycling Functions of Hydrothermarchaeota in Hydrothermal Sediment.</title>
        <authorList>
            <person name="Zhou Z."/>
            <person name="Liu Y."/>
            <person name="Xu W."/>
            <person name="Pan J."/>
            <person name="Luo Z.H."/>
            <person name="Li M."/>
        </authorList>
    </citation>
    <scope>NUCLEOTIDE SEQUENCE [LARGE SCALE GENOMIC DNA]</scope>
    <source>
        <strain evidence="8">SpSt-876</strain>
    </source>
</reference>
<evidence type="ECO:0000256" key="2">
    <source>
        <dbReference type="ARBA" id="ARBA00022729"/>
    </source>
</evidence>
<sequence>MKRDFSPISPDKRYQFYLSFVIIPLLFGTLLLNLALAQEEQPVAETTRTEQEIVTQPLITNIFYDTDILQALRDISAQAGISIIPDGSVQGLVSLEVSEVPLEECLRRLLAPHGYTFRRYKDYYLVGSPKPDNVASYLLTVTEQIKPSYYKAKELASLLSDYYTPFIKINESANVISITASPDIIERFKNDIAEIDKPPRQVLIEALITEVSRDGLQALGIDWSGSVSRRNDTLFSLQLLTNIAKLADTTFGLIFGNVTKTLGSFTYSWTPSIQALVTQGKANIRANPKIVTLDGQKASIVVGREAYYEILTGPINYQYTQLQMIKYGISLDIIPYISQDGKEITLDVQPQVSDVVGQGITNLPVLNTRSAKTQIRVKDGEKIVIGGLFQKGERTETKKIPFLGDIPFLGLLFRTTRRVTQETEVVIFITPHIL</sequence>
<evidence type="ECO:0000256" key="5">
    <source>
        <dbReference type="RuleBase" id="RU004004"/>
    </source>
</evidence>
<evidence type="ECO:0000259" key="7">
    <source>
        <dbReference type="Pfam" id="PF03958"/>
    </source>
</evidence>
<dbReference type="PANTHER" id="PTHR30332">
    <property type="entry name" value="PROBABLE GENERAL SECRETION PATHWAY PROTEIN D"/>
    <property type="match status" value="1"/>
</dbReference>